<dbReference type="GO" id="GO:0016491">
    <property type="term" value="F:oxidoreductase activity"/>
    <property type="evidence" value="ECO:0007669"/>
    <property type="project" value="UniProtKB-KW"/>
</dbReference>
<dbReference type="Gene3D" id="3.40.50.720">
    <property type="entry name" value="NAD(P)-binding Rossmann-like Domain"/>
    <property type="match status" value="1"/>
</dbReference>
<dbReference type="SUPFAM" id="SSF51735">
    <property type="entry name" value="NAD(P)-binding Rossmann-fold domains"/>
    <property type="match status" value="1"/>
</dbReference>
<accession>A0A9P5E532</accession>
<dbReference type="EMBL" id="PVQB02000036">
    <property type="protein sequence ID" value="KAF4344999.1"/>
    <property type="molecule type" value="Genomic_DNA"/>
</dbReference>
<evidence type="ECO:0000313" key="3">
    <source>
        <dbReference type="Proteomes" id="UP000730481"/>
    </source>
</evidence>
<name>A0A9P5E532_9HYPO</name>
<organism evidence="2 3">
    <name type="scientific">Fusarium beomiforme</name>
    <dbReference type="NCBI Taxonomy" id="44412"/>
    <lineage>
        <taxon>Eukaryota</taxon>
        <taxon>Fungi</taxon>
        <taxon>Dikarya</taxon>
        <taxon>Ascomycota</taxon>
        <taxon>Pezizomycotina</taxon>
        <taxon>Sordariomycetes</taxon>
        <taxon>Hypocreomycetidae</taxon>
        <taxon>Hypocreales</taxon>
        <taxon>Nectriaceae</taxon>
        <taxon>Fusarium</taxon>
        <taxon>Fusarium burgessii species complex</taxon>
    </lineage>
</organism>
<sequence>MVVAAPNMSTSQDKSQGLGIIRSLWASLSRSEDYLPKERSFYGKVAIVTGAMNGPGFETCRQLLSHGIAKVIMATRFWKEGERNTEPLRKEFPAAIIEVWEIEMDSYESITEFAIRVYDDLERLDMVILNSGFAASEVDLEEYNKEREVRFQVNYLSTALLGTLLLGALREKSPKNELGRLTLVTKADFHFFRMIKKIFFKPNNEPEVKKQLLEYWVQNQLLGYHFVEQLASFIPSEQVLINAVCYRGPTKKTLSRGSLPYIDALLVKGIESHGKYIEKRHAAK</sequence>
<dbReference type="Pfam" id="PF00106">
    <property type="entry name" value="adh_short"/>
    <property type="match status" value="1"/>
</dbReference>
<dbReference type="OrthoDB" id="542013at2759"/>
<gene>
    <name evidence="2" type="ORF">FBEOM_1079</name>
</gene>
<dbReference type="Proteomes" id="UP000730481">
    <property type="component" value="Unassembled WGS sequence"/>
</dbReference>
<keyword evidence="3" id="KW-1185">Reference proteome</keyword>
<proteinExistence type="predicted"/>
<keyword evidence="1" id="KW-0560">Oxidoreductase</keyword>
<reference evidence="2" key="2">
    <citation type="submission" date="2020-02" db="EMBL/GenBank/DDBJ databases">
        <title>Identification and distribution of gene clusters putatively required for synthesis of sphingolipid metabolism inhibitors in phylogenetically diverse species of the filamentous fungus Fusarium.</title>
        <authorList>
            <person name="Kim H.-S."/>
            <person name="Busman M."/>
            <person name="Brown D.W."/>
            <person name="Divon H."/>
            <person name="Uhlig S."/>
            <person name="Proctor R.H."/>
        </authorList>
    </citation>
    <scope>NUCLEOTIDE SEQUENCE</scope>
    <source>
        <strain evidence="2">NRRL 25174</strain>
    </source>
</reference>
<dbReference type="AlphaFoldDB" id="A0A9P5E532"/>
<dbReference type="InterPro" id="IPR002347">
    <property type="entry name" value="SDR_fam"/>
</dbReference>
<dbReference type="InterPro" id="IPR036291">
    <property type="entry name" value="NAD(P)-bd_dom_sf"/>
</dbReference>
<comment type="caution">
    <text evidence="2">The sequence shown here is derived from an EMBL/GenBank/DDBJ whole genome shotgun (WGS) entry which is preliminary data.</text>
</comment>
<dbReference type="PANTHER" id="PTHR43157">
    <property type="entry name" value="PHOSPHATIDYLINOSITOL-GLYCAN BIOSYNTHESIS CLASS F PROTEIN-RELATED"/>
    <property type="match status" value="1"/>
</dbReference>
<evidence type="ECO:0000256" key="1">
    <source>
        <dbReference type="ARBA" id="ARBA00023002"/>
    </source>
</evidence>
<protein>
    <submittedName>
        <fullName evidence="2">Retinol dehydrogenase 12</fullName>
    </submittedName>
</protein>
<reference evidence="2" key="1">
    <citation type="journal article" date="2017" name="Mycologia">
        <title>Fusarium algeriense, sp. nov., a novel toxigenic crown rot pathogen of durum wheat from Algeria is nested in the Fusarium burgessii species complex.</title>
        <authorList>
            <person name="Laraba I."/>
            <person name="Keddad A."/>
            <person name="Boureghda H."/>
            <person name="Abdallah N."/>
            <person name="Vaughan M.M."/>
            <person name="Proctor R.H."/>
            <person name="Busman M."/>
            <person name="O'Donnell K."/>
        </authorList>
    </citation>
    <scope>NUCLEOTIDE SEQUENCE</scope>
    <source>
        <strain evidence="2">NRRL 25174</strain>
    </source>
</reference>
<dbReference type="PANTHER" id="PTHR43157:SF35">
    <property type="entry name" value="DEHYDROGENASE_REDUCTASE FAMILY PROTEIN, PUTATIVE-RELATED"/>
    <property type="match status" value="1"/>
</dbReference>
<evidence type="ECO:0000313" key="2">
    <source>
        <dbReference type="EMBL" id="KAF4344999.1"/>
    </source>
</evidence>